<reference evidence="3" key="1">
    <citation type="submission" date="2014-09" db="EMBL/GenBank/DDBJ databases">
        <authorList>
            <person name="Sharma Rahul"/>
            <person name="Thines Marco"/>
        </authorList>
    </citation>
    <scope>NUCLEOTIDE SEQUENCE [LARGE SCALE GENOMIC DNA]</scope>
</reference>
<dbReference type="AlphaFoldDB" id="A0A0P1B4E4"/>
<dbReference type="STRING" id="4781.A0A0P1B4E4"/>
<feature type="compositionally biased region" description="Basic and acidic residues" evidence="1">
    <location>
        <begin position="1"/>
        <end position="16"/>
    </location>
</feature>
<name>A0A0P1B4E4_PLAHL</name>
<dbReference type="RefSeq" id="XP_024585358.1">
    <property type="nucleotide sequence ID" value="XM_024720129.1"/>
</dbReference>
<feature type="compositionally biased region" description="Basic residues" evidence="1">
    <location>
        <begin position="17"/>
        <end position="37"/>
    </location>
</feature>
<dbReference type="GeneID" id="36401834"/>
<dbReference type="EMBL" id="CCYD01003042">
    <property type="protein sequence ID" value="CEG48989.1"/>
    <property type="molecule type" value="Genomic_DNA"/>
</dbReference>
<keyword evidence="3" id="KW-1185">Reference proteome</keyword>
<evidence type="ECO:0000256" key="1">
    <source>
        <dbReference type="SAM" id="MobiDB-lite"/>
    </source>
</evidence>
<dbReference type="OrthoDB" id="8069008at2759"/>
<accession>A0A0P1B4E4</accession>
<proteinExistence type="predicted"/>
<evidence type="ECO:0000313" key="2">
    <source>
        <dbReference type="EMBL" id="CEG48989.1"/>
    </source>
</evidence>
<evidence type="ECO:0000313" key="3">
    <source>
        <dbReference type="Proteomes" id="UP000054928"/>
    </source>
</evidence>
<sequence>MDDQHPAGDKKIEVTKRSKSNKALNKKNNKRSAKKMITRQTSKQKSNEETANLVINVPRAYNQAMKTKDKNLWTVAIKSEPDSLEQNGTWKPVMKTEDMKTLNTKWVFKTTNNAQGGKERHKARMTACGNEQGFGEISCLHMRM</sequence>
<organism evidence="2 3">
    <name type="scientific">Plasmopara halstedii</name>
    <name type="common">Downy mildew of sunflower</name>
    <dbReference type="NCBI Taxonomy" id="4781"/>
    <lineage>
        <taxon>Eukaryota</taxon>
        <taxon>Sar</taxon>
        <taxon>Stramenopiles</taxon>
        <taxon>Oomycota</taxon>
        <taxon>Peronosporomycetes</taxon>
        <taxon>Peronosporales</taxon>
        <taxon>Peronosporaceae</taxon>
        <taxon>Plasmopara</taxon>
    </lineage>
</organism>
<feature type="region of interest" description="Disordered" evidence="1">
    <location>
        <begin position="1"/>
        <end position="48"/>
    </location>
</feature>
<dbReference type="Proteomes" id="UP000054928">
    <property type="component" value="Unassembled WGS sequence"/>
</dbReference>
<protein>
    <submittedName>
        <fullName evidence="2">Retrotransposon ty1-copia subclass</fullName>
    </submittedName>
</protein>